<name>S8EDA8_9LAMI</name>
<reference evidence="2 3" key="1">
    <citation type="journal article" date="2013" name="BMC Genomics">
        <title>The miniature genome of a carnivorous plant Genlisea aurea contains a low number of genes and short non-coding sequences.</title>
        <authorList>
            <person name="Leushkin E.V."/>
            <person name="Sutormin R.A."/>
            <person name="Nabieva E.R."/>
            <person name="Penin A.A."/>
            <person name="Kondrashov A.S."/>
            <person name="Logacheva M.D."/>
        </authorList>
    </citation>
    <scope>NUCLEOTIDE SEQUENCE [LARGE SCALE GENOMIC DNA]</scope>
</reference>
<evidence type="ECO:0000256" key="1">
    <source>
        <dbReference type="SAM" id="MobiDB-lite"/>
    </source>
</evidence>
<protein>
    <submittedName>
        <fullName evidence="2">Uncharacterized protein</fullName>
    </submittedName>
</protein>
<evidence type="ECO:0000313" key="3">
    <source>
        <dbReference type="Proteomes" id="UP000015453"/>
    </source>
</evidence>
<accession>S8EDA8</accession>
<comment type="caution">
    <text evidence="2">The sequence shown here is derived from an EMBL/GenBank/DDBJ whole genome shotgun (WGS) entry which is preliminary data.</text>
</comment>
<evidence type="ECO:0000313" key="2">
    <source>
        <dbReference type="EMBL" id="EPS70522.1"/>
    </source>
</evidence>
<proteinExistence type="predicted"/>
<dbReference type="AlphaFoldDB" id="S8EDA8"/>
<sequence length="178" mass="20823">MAEVAARFHHDRKPHSKRRSACMRRRRSPLKRRQVWVPAIPSWEKQFLLEVGSFEWADFVAAKKQTRVFTDILEWNDSAAREALEAAKERFYRRVNGLDPKSKAMDPDLHIDEIDWNDRYDDDDPVFDRKSVSEYEDVRSYHNITMDEIQATGWDVESVEFSAGKKLTGLIMVTPPAP</sequence>
<dbReference type="EMBL" id="AUSU01001660">
    <property type="protein sequence ID" value="EPS70522.1"/>
    <property type="molecule type" value="Genomic_DNA"/>
</dbReference>
<dbReference type="Proteomes" id="UP000015453">
    <property type="component" value="Unassembled WGS sequence"/>
</dbReference>
<feature type="region of interest" description="Disordered" evidence="1">
    <location>
        <begin position="1"/>
        <end position="25"/>
    </location>
</feature>
<organism evidence="2 3">
    <name type="scientific">Genlisea aurea</name>
    <dbReference type="NCBI Taxonomy" id="192259"/>
    <lineage>
        <taxon>Eukaryota</taxon>
        <taxon>Viridiplantae</taxon>
        <taxon>Streptophyta</taxon>
        <taxon>Embryophyta</taxon>
        <taxon>Tracheophyta</taxon>
        <taxon>Spermatophyta</taxon>
        <taxon>Magnoliopsida</taxon>
        <taxon>eudicotyledons</taxon>
        <taxon>Gunneridae</taxon>
        <taxon>Pentapetalae</taxon>
        <taxon>asterids</taxon>
        <taxon>lamiids</taxon>
        <taxon>Lamiales</taxon>
        <taxon>Lentibulariaceae</taxon>
        <taxon>Genlisea</taxon>
    </lineage>
</organism>
<dbReference type="PANTHER" id="PTHR34567">
    <property type="entry name" value="FK506-BINDING-LIKE PROTEIN"/>
    <property type="match status" value="1"/>
</dbReference>
<keyword evidence="3" id="KW-1185">Reference proteome</keyword>
<dbReference type="OrthoDB" id="1888797at2759"/>
<dbReference type="PANTHER" id="PTHR34567:SF3">
    <property type="entry name" value="FK506-BINDING-LIKE PROTEIN"/>
    <property type="match status" value="1"/>
</dbReference>
<gene>
    <name evidence="2" type="ORF">M569_04261</name>
</gene>
<feature type="compositionally biased region" description="Basic residues" evidence="1">
    <location>
        <begin position="7"/>
        <end position="25"/>
    </location>
</feature>